<keyword evidence="6 7" id="KW-0472">Membrane</keyword>
<comment type="similarity">
    <text evidence="7">Belongs to the binding-protein-dependent transport system permease family.</text>
</comment>
<protein>
    <submittedName>
        <fullName evidence="9">Cytochrome c biogenesis protein</fullName>
    </submittedName>
</protein>
<feature type="transmembrane region" description="Helical" evidence="7">
    <location>
        <begin position="32"/>
        <end position="59"/>
    </location>
</feature>
<comment type="subcellular location">
    <subcellularLocation>
        <location evidence="1 7">Cell membrane</location>
        <topology evidence="1 7">Multi-pass membrane protein</topology>
    </subcellularLocation>
</comment>
<dbReference type="EMBL" id="BNJK01000001">
    <property type="protein sequence ID" value="GHO96893.1"/>
    <property type="molecule type" value="Genomic_DNA"/>
</dbReference>
<evidence type="ECO:0000256" key="2">
    <source>
        <dbReference type="ARBA" id="ARBA00022448"/>
    </source>
</evidence>
<feature type="transmembrane region" description="Helical" evidence="7">
    <location>
        <begin position="287"/>
        <end position="309"/>
    </location>
</feature>
<gene>
    <name evidence="9" type="ORF">KSF_069410</name>
</gene>
<evidence type="ECO:0000313" key="10">
    <source>
        <dbReference type="Proteomes" id="UP000597444"/>
    </source>
</evidence>
<sequence length="316" mass="36031">MSSVSQIALNEKRASEKAVPQRKSKFQQYWPIYLSIAPFFLVFLAFGLIPTLFSLYLAFQRWDGIGTMQFVGWQNFYFVLTDPVFGKAILNTFIIWIMSTIPMLFFALVMAFALNQRKRSKFMYQLCYFLPNITSTVAIAIIFGSLFSAQYGLINTVLTAIHLPAVQWLTDAWPMKWAVALIVIWRWTGYNALIYMAGLQSISTDVYEAARIDGADTKNIFFRITIPLLRPIILFTVVTSSIGGLSLFTEPQILFNVNASGNNGGIGNEGLTMMLYQYWQAFASHRFGYGAAVSWVIFFIILAFTFLNWKLVQRED</sequence>
<keyword evidence="2 7" id="KW-0813">Transport</keyword>
<evidence type="ECO:0000313" key="9">
    <source>
        <dbReference type="EMBL" id="GHO96893.1"/>
    </source>
</evidence>
<dbReference type="InterPro" id="IPR035906">
    <property type="entry name" value="MetI-like_sf"/>
</dbReference>
<evidence type="ECO:0000256" key="6">
    <source>
        <dbReference type="ARBA" id="ARBA00023136"/>
    </source>
</evidence>
<dbReference type="CDD" id="cd06261">
    <property type="entry name" value="TM_PBP2"/>
    <property type="match status" value="1"/>
</dbReference>
<dbReference type="GO" id="GO:0055085">
    <property type="term" value="P:transmembrane transport"/>
    <property type="evidence" value="ECO:0007669"/>
    <property type="project" value="InterPro"/>
</dbReference>
<evidence type="ECO:0000256" key="5">
    <source>
        <dbReference type="ARBA" id="ARBA00022989"/>
    </source>
</evidence>
<dbReference type="SUPFAM" id="SSF161098">
    <property type="entry name" value="MetI-like"/>
    <property type="match status" value="1"/>
</dbReference>
<name>A0A8J3N5V7_9CHLR</name>
<feature type="transmembrane region" description="Helical" evidence="7">
    <location>
        <begin position="93"/>
        <end position="114"/>
    </location>
</feature>
<keyword evidence="4 7" id="KW-0812">Transmembrane</keyword>
<organism evidence="9 10">
    <name type="scientific">Reticulibacter mediterranei</name>
    <dbReference type="NCBI Taxonomy" id="2778369"/>
    <lineage>
        <taxon>Bacteria</taxon>
        <taxon>Bacillati</taxon>
        <taxon>Chloroflexota</taxon>
        <taxon>Ktedonobacteria</taxon>
        <taxon>Ktedonobacterales</taxon>
        <taxon>Reticulibacteraceae</taxon>
        <taxon>Reticulibacter</taxon>
    </lineage>
</organism>
<keyword evidence="10" id="KW-1185">Reference proteome</keyword>
<dbReference type="Proteomes" id="UP000597444">
    <property type="component" value="Unassembled WGS sequence"/>
</dbReference>
<evidence type="ECO:0000259" key="8">
    <source>
        <dbReference type="PROSITE" id="PS50928"/>
    </source>
</evidence>
<evidence type="ECO:0000256" key="1">
    <source>
        <dbReference type="ARBA" id="ARBA00004651"/>
    </source>
</evidence>
<feature type="transmembrane region" description="Helical" evidence="7">
    <location>
        <begin position="177"/>
        <end position="197"/>
    </location>
</feature>
<dbReference type="PANTHER" id="PTHR30193:SF37">
    <property type="entry name" value="INNER MEMBRANE ABC TRANSPORTER PERMEASE PROTEIN YCJO"/>
    <property type="match status" value="1"/>
</dbReference>
<accession>A0A8J3N5V7</accession>
<dbReference type="PANTHER" id="PTHR30193">
    <property type="entry name" value="ABC TRANSPORTER PERMEASE PROTEIN"/>
    <property type="match status" value="1"/>
</dbReference>
<dbReference type="PROSITE" id="PS50928">
    <property type="entry name" value="ABC_TM1"/>
    <property type="match status" value="1"/>
</dbReference>
<dbReference type="InterPro" id="IPR000515">
    <property type="entry name" value="MetI-like"/>
</dbReference>
<evidence type="ECO:0000256" key="7">
    <source>
        <dbReference type="RuleBase" id="RU363032"/>
    </source>
</evidence>
<feature type="transmembrane region" description="Helical" evidence="7">
    <location>
        <begin position="126"/>
        <end position="147"/>
    </location>
</feature>
<keyword evidence="5 7" id="KW-1133">Transmembrane helix</keyword>
<dbReference type="InterPro" id="IPR051393">
    <property type="entry name" value="ABC_transporter_permease"/>
</dbReference>
<dbReference type="Gene3D" id="1.10.3720.10">
    <property type="entry name" value="MetI-like"/>
    <property type="match status" value="1"/>
</dbReference>
<comment type="caution">
    <text evidence="9">The sequence shown here is derived from an EMBL/GenBank/DDBJ whole genome shotgun (WGS) entry which is preliminary data.</text>
</comment>
<evidence type="ECO:0000256" key="4">
    <source>
        <dbReference type="ARBA" id="ARBA00022692"/>
    </source>
</evidence>
<dbReference type="GO" id="GO:0005886">
    <property type="term" value="C:plasma membrane"/>
    <property type="evidence" value="ECO:0007669"/>
    <property type="project" value="UniProtKB-SubCell"/>
</dbReference>
<keyword evidence="3" id="KW-1003">Cell membrane</keyword>
<evidence type="ECO:0000256" key="3">
    <source>
        <dbReference type="ARBA" id="ARBA00022475"/>
    </source>
</evidence>
<dbReference type="AlphaFoldDB" id="A0A8J3N5V7"/>
<dbReference type="Pfam" id="PF00528">
    <property type="entry name" value="BPD_transp_1"/>
    <property type="match status" value="1"/>
</dbReference>
<reference evidence="9" key="1">
    <citation type="submission" date="2020-10" db="EMBL/GenBank/DDBJ databases">
        <title>Taxonomic study of unclassified bacteria belonging to the class Ktedonobacteria.</title>
        <authorList>
            <person name="Yabe S."/>
            <person name="Wang C.M."/>
            <person name="Zheng Y."/>
            <person name="Sakai Y."/>
            <person name="Cavaletti L."/>
            <person name="Monciardini P."/>
            <person name="Donadio S."/>
        </authorList>
    </citation>
    <scope>NUCLEOTIDE SEQUENCE</scope>
    <source>
        <strain evidence="9">ID150040</strain>
    </source>
</reference>
<dbReference type="RefSeq" id="WP_220207482.1">
    <property type="nucleotide sequence ID" value="NZ_BNJK01000001.1"/>
</dbReference>
<feature type="domain" description="ABC transmembrane type-1" evidence="8">
    <location>
        <begin position="89"/>
        <end position="308"/>
    </location>
</feature>
<proteinExistence type="inferred from homology"/>
<feature type="transmembrane region" description="Helical" evidence="7">
    <location>
        <begin position="228"/>
        <end position="248"/>
    </location>
</feature>